<gene>
    <name evidence="1" type="ORF">KI387_008064</name>
</gene>
<evidence type="ECO:0000313" key="1">
    <source>
        <dbReference type="EMBL" id="KAH9303660.1"/>
    </source>
</evidence>
<dbReference type="EMBL" id="JAHRHJ020000008">
    <property type="protein sequence ID" value="KAH9303660.1"/>
    <property type="molecule type" value="Genomic_DNA"/>
</dbReference>
<keyword evidence="2" id="KW-1185">Reference proteome</keyword>
<name>A0AA38CMY0_TAXCH</name>
<dbReference type="AlphaFoldDB" id="A0AA38CMY0"/>
<accession>A0AA38CMY0</accession>
<evidence type="ECO:0000313" key="2">
    <source>
        <dbReference type="Proteomes" id="UP000824469"/>
    </source>
</evidence>
<dbReference type="Proteomes" id="UP000824469">
    <property type="component" value="Unassembled WGS sequence"/>
</dbReference>
<comment type="caution">
    <text evidence="1">The sequence shown here is derived from an EMBL/GenBank/DDBJ whole genome shotgun (WGS) entry which is preliminary data.</text>
</comment>
<organism evidence="1 2">
    <name type="scientific">Taxus chinensis</name>
    <name type="common">Chinese yew</name>
    <name type="synonym">Taxus wallichiana var. chinensis</name>
    <dbReference type="NCBI Taxonomy" id="29808"/>
    <lineage>
        <taxon>Eukaryota</taxon>
        <taxon>Viridiplantae</taxon>
        <taxon>Streptophyta</taxon>
        <taxon>Embryophyta</taxon>
        <taxon>Tracheophyta</taxon>
        <taxon>Spermatophyta</taxon>
        <taxon>Pinopsida</taxon>
        <taxon>Pinidae</taxon>
        <taxon>Conifers II</taxon>
        <taxon>Cupressales</taxon>
        <taxon>Taxaceae</taxon>
        <taxon>Taxus</taxon>
    </lineage>
</organism>
<sequence length="67" mass="6865">YSRLFVLDVPNALGPSVLISADPAGSGPSRTPVPNCPAQQLANFSSSFGRIGFSPPPRTSGLIVPNA</sequence>
<reference evidence="1 2" key="1">
    <citation type="journal article" date="2021" name="Nat. Plants">
        <title>The Taxus genome provides insights into paclitaxel biosynthesis.</title>
        <authorList>
            <person name="Xiong X."/>
            <person name="Gou J."/>
            <person name="Liao Q."/>
            <person name="Li Y."/>
            <person name="Zhou Q."/>
            <person name="Bi G."/>
            <person name="Li C."/>
            <person name="Du R."/>
            <person name="Wang X."/>
            <person name="Sun T."/>
            <person name="Guo L."/>
            <person name="Liang H."/>
            <person name="Lu P."/>
            <person name="Wu Y."/>
            <person name="Zhang Z."/>
            <person name="Ro D.K."/>
            <person name="Shang Y."/>
            <person name="Huang S."/>
            <person name="Yan J."/>
        </authorList>
    </citation>
    <scope>NUCLEOTIDE SEQUENCE [LARGE SCALE GENOMIC DNA]</scope>
    <source>
        <strain evidence="1">Ta-2019</strain>
    </source>
</reference>
<proteinExistence type="predicted"/>
<protein>
    <submittedName>
        <fullName evidence="1">Uncharacterized protein</fullName>
    </submittedName>
</protein>
<feature type="non-terminal residue" evidence="1">
    <location>
        <position position="1"/>
    </location>
</feature>